<dbReference type="InterPro" id="IPR050698">
    <property type="entry name" value="MBL"/>
</dbReference>
<evidence type="ECO:0000313" key="2">
    <source>
        <dbReference type="EMBL" id="PUA32894.1"/>
    </source>
</evidence>
<dbReference type="Proteomes" id="UP000244066">
    <property type="component" value="Unassembled WGS sequence"/>
</dbReference>
<protein>
    <recommendedName>
        <fullName evidence="1">Metallo-beta-lactamase domain-containing protein</fullName>
    </recommendedName>
</protein>
<dbReference type="SUPFAM" id="SSF56281">
    <property type="entry name" value="Metallo-hydrolase/oxidoreductase"/>
    <property type="match status" value="1"/>
</dbReference>
<dbReference type="GO" id="GO:0004521">
    <property type="term" value="F:RNA endonuclease activity"/>
    <property type="evidence" value="ECO:0007669"/>
    <property type="project" value="TreeGrafter"/>
</dbReference>
<dbReference type="InterPro" id="IPR036866">
    <property type="entry name" value="RibonucZ/Hydroxyglut_hydro"/>
</dbReference>
<comment type="caution">
    <text evidence="2">The sequence shown here is derived from an EMBL/GenBank/DDBJ whole genome shotgun (WGS) entry which is preliminary data.</text>
</comment>
<reference evidence="2 3" key="1">
    <citation type="submission" date="2017-04" db="EMBL/GenBank/DDBJ databases">
        <title>Draft Aigarchaeota genome from a New Zealand hot spring.</title>
        <authorList>
            <person name="Reysenbach A.-L."/>
            <person name="Donaho J.A."/>
            <person name="Gerhart J."/>
            <person name="Kelley J.F."/>
            <person name="Kouba K."/>
            <person name="Podar M."/>
            <person name="Stott M."/>
        </authorList>
    </citation>
    <scope>NUCLEOTIDE SEQUENCE [LARGE SCALE GENOMIC DNA]</scope>
    <source>
        <strain evidence="2">NZ13_MG1</strain>
    </source>
</reference>
<dbReference type="InterPro" id="IPR001279">
    <property type="entry name" value="Metallo-B-lactamas"/>
</dbReference>
<dbReference type="SMART" id="SM00849">
    <property type="entry name" value="Lactamase_B"/>
    <property type="match status" value="1"/>
</dbReference>
<name>A0A2R7Y5V7_9ARCH</name>
<proteinExistence type="predicted"/>
<sequence length="333" mass="36690">MKVSYKGGALVAYKDTLMAFDAAEDLSGKALRCITHAHADHIMRVNESNPLMTVETFELLRAIRGLERRANVVELGAVVKVGPARIRTMNAGHILGSCQYAVECDEGTLLFSGDINVHDTLVTRAAEPIHADFMVVEATYGEPSFIFPDREVVYSKIVKWICDCIKDGSLPAFKAYLVGKSQELIKLVNEYLGIPVVVSGAVARVCEVYKKFGLGLSYFCMGSADADELLRSGECVYVGNRRVDVPTSRTVKWAIATGWALKYRFELYDATFPLSSHADFKGLIEHVEACMPRVVYTMHGYSMQLARILERRGFVAAALESAGTLAPLTRGEM</sequence>
<gene>
    <name evidence="2" type="ORF">B9J98_03110</name>
</gene>
<evidence type="ECO:0000313" key="3">
    <source>
        <dbReference type="Proteomes" id="UP000244066"/>
    </source>
</evidence>
<dbReference type="PANTHER" id="PTHR11203:SF49">
    <property type="entry name" value="BLL1145 PROTEIN"/>
    <property type="match status" value="1"/>
</dbReference>
<dbReference type="Gene3D" id="3.60.15.10">
    <property type="entry name" value="Ribonuclease Z/Hydroxyacylglutathione hydrolase-like"/>
    <property type="match status" value="1"/>
</dbReference>
<dbReference type="EMBL" id="NDWU01000006">
    <property type="protein sequence ID" value="PUA32894.1"/>
    <property type="molecule type" value="Genomic_DNA"/>
</dbReference>
<dbReference type="AlphaFoldDB" id="A0A2R7Y5V7"/>
<dbReference type="PANTHER" id="PTHR11203">
    <property type="entry name" value="CLEAVAGE AND POLYADENYLATION SPECIFICITY FACTOR FAMILY MEMBER"/>
    <property type="match status" value="1"/>
</dbReference>
<organism evidence="2 3">
    <name type="scientific">Candidatus Terraquivivens tikiterensis</name>
    <dbReference type="NCBI Taxonomy" id="1980982"/>
    <lineage>
        <taxon>Archaea</taxon>
        <taxon>Nitrososphaerota</taxon>
        <taxon>Candidatus Wolframiiraptoraceae</taxon>
        <taxon>Candidatus Terraquivivens</taxon>
    </lineage>
</organism>
<evidence type="ECO:0000259" key="1">
    <source>
        <dbReference type="SMART" id="SM00849"/>
    </source>
</evidence>
<feature type="domain" description="Metallo-beta-lactamase" evidence="1">
    <location>
        <begin position="5"/>
        <end position="157"/>
    </location>
</feature>
<accession>A0A2R7Y5V7</accession>